<dbReference type="InterPro" id="IPR026444">
    <property type="entry name" value="Secre_tail"/>
</dbReference>
<name>A0ABW5SAB8_9FLAO</name>
<evidence type="ECO:0000256" key="2">
    <source>
        <dbReference type="SAM" id="SignalP"/>
    </source>
</evidence>
<keyword evidence="5" id="KW-1185">Reference proteome</keyword>
<gene>
    <name evidence="4" type="ORF">ACFSQ0_01180</name>
</gene>
<organism evidence="4 5">
    <name type="scientific">Mesonia sediminis</name>
    <dbReference type="NCBI Taxonomy" id="1703946"/>
    <lineage>
        <taxon>Bacteria</taxon>
        <taxon>Pseudomonadati</taxon>
        <taxon>Bacteroidota</taxon>
        <taxon>Flavobacteriia</taxon>
        <taxon>Flavobacteriales</taxon>
        <taxon>Flavobacteriaceae</taxon>
        <taxon>Mesonia</taxon>
    </lineage>
</organism>
<evidence type="ECO:0000259" key="3">
    <source>
        <dbReference type="Pfam" id="PF18962"/>
    </source>
</evidence>
<keyword evidence="1 2" id="KW-0732">Signal</keyword>
<accession>A0ABW5SAB8</accession>
<evidence type="ECO:0000256" key="1">
    <source>
        <dbReference type="ARBA" id="ARBA00022729"/>
    </source>
</evidence>
<dbReference type="NCBIfam" id="TIGR04183">
    <property type="entry name" value="Por_Secre_tail"/>
    <property type="match status" value="1"/>
</dbReference>
<reference evidence="5" key="1">
    <citation type="journal article" date="2019" name="Int. J. Syst. Evol. Microbiol.">
        <title>The Global Catalogue of Microorganisms (GCM) 10K type strain sequencing project: providing services to taxonomists for standard genome sequencing and annotation.</title>
        <authorList>
            <consortium name="The Broad Institute Genomics Platform"/>
            <consortium name="The Broad Institute Genome Sequencing Center for Infectious Disease"/>
            <person name="Wu L."/>
            <person name="Ma J."/>
        </authorList>
    </citation>
    <scope>NUCLEOTIDE SEQUENCE [LARGE SCALE GENOMIC DNA]</scope>
    <source>
        <strain evidence="5">KCTC 42255</strain>
    </source>
</reference>
<comment type="caution">
    <text evidence="4">The sequence shown here is derived from an EMBL/GenBank/DDBJ whole genome shotgun (WGS) entry which is preliminary data.</text>
</comment>
<proteinExistence type="predicted"/>
<dbReference type="EMBL" id="JBHULZ010000006">
    <property type="protein sequence ID" value="MFD2696597.1"/>
    <property type="molecule type" value="Genomic_DNA"/>
</dbReference>
<protein>
    <submittedName>
        <fullName evidence="4">T9SS type A sorting domain-containing protein</fullName>
    </submittedName>
</protein>
<feature type="chain" id="PRO_5047542050" evidence="2">
    <location>
        <begin position="23"/>
        <end position="1007"/>
    </location>
</feature>
<feature type="domain" description="Secretion system C-terminal sorting" evidence="3">
    <location>
        <begin position="929"/>
        <end position="1006"/>
    </location>
</feature>
<dbReference type="Pfam" id="PF18962">
    <property type="entry name" value="Por_Secre_tail"/>
    <property type="match status" value="1"/>
</dbReference>
<evidence type="ECO:0000313" key="5">
    <source>
        <dbReference type="Proteomes" id="UP001597357"/>
    </source>
</evidence>
<dbReference type="RefSeq" id="WP_379042988.1">
    <property type="nucleotide sequence ID" value="NZ_JBHULZ010000006.1"/>
</dbReference>
<dbReference type="Proteomes" id="UP001597357">
    <property type="component" value="Unassembled WGS sequence"/>
</dbReference>
<evidence type="ECO:0000313" key="4">
    <source>
        <dbReference type="EMBL" id="MFD2696597.1"/>
    </source>
</evidence>
<feature type="signal peptide" evidence="2">
    <location>
        <begin position="1"/>
        <end position="22"/>
    </location>
</feature>
<sequence>MRKLFFLILCLFVTALTADSWAQCTNLPSSPTVLSAVEGEWRAYAYDGANTSPNSNAYYGYYTDAHAYGPGKLSFDSSLSYAVTGNPSDAPGFDGCTTLGNNNHSLVYTTIIPKTGNYKMRIRHNNTAQVFQNTTRIYNGTSTRASFQNIPVRQFTAGQKIEVRLQETTGDSFVQFEMIPEFDFAGVGDGFWECSVYSLGNFTDYQGGFVTTETGLGFDSNDYNFGDSASNPASTADGYVGDGVSANHSYKFMRQNFDCGYYQFDIIRHDDDADLIIDGSTILSRPGWTNTRENNVARVYLGPNSVVEFRVTNSGGGPTSAGLALTRLDAGSNETIWTGEVSTNTNNPANWCPGLPDATTNVYIPDPAFTTNSPVMNADLSVANLRFHANASLDAQSAFRLSVNGTLTTTASQLVGGKVNELYLGSTNARLEGEGFEVTTLIVDGTATLALNANQEIGITDLVQVNSGSLDTNGQLRLKCQFADLTQRVAQIDDLTNGSITGDVITEQCIPGRRGFRLVTPPVTTSTTIHNNWQQGATAVGDNPKSGYGTHITGSKIDQTNGFDATPSGNPSLFLFDNSNQQWSSIANTNVNTLTAGQGYRLMVRGDRSLDIRYNTALSNNTILEATGSVRQGNVDLANELNFSSMADDFNFFGNPYPAAIDMQAVLQNATNLASDYYIWDPNLGGTNDNNQNSSNLGGRGAFVTVDTEQNTNTVATGTSGFTTSAANRYLQPGQAAFVKSTGGVPDMSIQESYKRVSEPQTDVFRPGAQTRTYVDLILYEANQLQNGETYRDALRLKWNSSYTTLAGVEDASKMGNLDENIAVVNNGKYLAIDRRNYPSQEEIIPLFVNQYRHQIYTVVVKRTEWENMDLYWVDNYLNTETLIDNDIQFIHFSVDANLPASIAAQRFALKVKPSSLGISDMPAEGFSMYPNPLNQDYLSFALPANLDGLWTVKVFDMLGKKVMEEDATADNQQFELQANQLKTGVYLVQLQHTSSQKQFTQKLVVH</sequence>